<dbReference type="InterPro" id="IPR009003">
    <property type="entry name" value="Peptidase_S1_PA"/>
</dbReference>
<dbReference type="PANTHER" id="PTHR22939:SF129">
    <property type="entry name" value="SERINE PROTEASE HTRA2, MITOCHONDRIAL"/>
    <property type="match status" value="1"/>
</dbReference>
<keyword evidence="2" id="KW-0645">Protease</keyword>
<proteinExistence type="predicted"/>
<dbReference type="InterPro" id="IPR043504">
    <property type="entry name" value="Peptidase_S1_PA_chymotrypsin"/>
</dbReference>
<gene>
    <name evidence="2" type="ORF">ORQ98_17645</name>
</gene>
<evidence type="ECO:0000313" key="2">
    <source>
        <dbReference type="EMBL" id="MDE1463779.1"/>
    </source>
</evidence>
<dbReference type="RefSeq" id="WP_274690109.1">
    <property type="nucleotide sequence ID" value="NZ_JAPMOU010000024.1"/>
</dbReference>
<feature type="chain" id="PRO_5045879740" evidence="1">
    <location>
        <begin position="24"/>
        <end position="433"/>
    </location>
</feature>
<dbReference type="GO" id="GO:0006508">
    <property type="term" value="P:proteolysis"/>
    <property type="evidence" value="ECO:0007669"/>
    <property type="project" value="UniProtKB-KW"/>
</dbReference>
<evidence type="ECO:0000313" key="3">
    <source>
        <dbReference type="Proteomes" id="UP001528823"/>
    </source>
</evidence>
<dbReference type="Gene3D" id="2.40.10.10">
    <property type="entry name" value="Trypsin-like serine proteases"/>
    <property type="match status" value="2"/>
</dbReference>
<feature type="signal peptide" evidence="1">
    <location>
        <begin position="1"/>
        <end position="23"/>
    </location>
</feature>
<sequence>MKTNIIRQLLLLLLLCFGKPVLAEQVSPDGKATQLFNEFNKQVYQIRVIDIASGDKSSIGSGFQVSANGYVATNFHVVSSYIHEPEKYRLEYVSHNGITGALEVKGIDVIHDLAVLKAEKLAANHFNFRRESIAKGDRIFSMGNPQDLGMTIIEGNYNGLLKNSRFKKILFSGSLNPGMSGGPALDINGLIVGVNVSKATRGEQLSFLVPVQYLSTLVQQVQTTAASNSSNQIESFQKVIESTLHEDQDEFFQTILSQPFLTDSFGDLKLPTRLSPTLNCWGHSVDDEEIKYNSFHQHCKLDDQIYISNDFYTGDFAYDYEWLTTSKLNPLQFYDALEQRYSHTKLYNLSGKKHATGYQCKSDFVRVADSSWKVSSCFRAYKDYKGLYDALLLMALVERNDKAAILKIGAAGISKQNATLLFKKFMESIEWQH</sequence>
<dbReference type="PANTHER" id="PTHR22939">
    <property type="entry name" value="SERINE PROTEASE FAMILY S1C HTRA-RELATED"/>
    <property type="match status" value="1"/>
</dbReference>
<reference evidence="2 3" key="1">
    <citation type="submission" date="2022-11" db="EMBL/GenBank/DDBJ databases">
        <title>Spartinivicinus poritis sp. nov., isolated from scleractinian coral Porites lutea.</title>
        <authorList>
            <person name="Zhang G."/>
            <person name="Cai L."/>
            <person name="Wei Q."/>
        </authorList>
    </citation>
    <scope>NUCLEOTIDE SEQUENCE [LARGE SCALE GENOMIC DNA]</scope>
    <source>
        <strain evidence="2 3">A2-2</strain>
    </source>
</reference>
<name>A0ABT5UBM2_9GAMM</name>
<dbReference type="EMBL" id="JAPMOU010000024">
    <property type="protein sequence ID" value="MDE1463779.1"/>
    <property type="molecule type" value="Genomic_DNA"/>
</dbReference>
<keyword evidence="2" id="KW-0378">Hydrolase</keyword>
<organism evidence="2 3">
    <name type="scientific">Spartinivicinus poritis</name>
    <dbReference type="NCBI Taxonomy" id="2994640"/>
    <lineage>
        <taxon>Bacteria</taxon>
        <taxon>Pseudomonadati</taxon>
        <taxon>Pseudomonadota</taxon>
        <taxon>Gammaproteobacteria</taxon>
        <taxon>Oceanospirillales</taxon>
        <taxon>Zooshikellaceae</taxon>
        <taxon>Spartinivicinus</taxon>
    </lineage>
</organism>
<evidence type="ECO:0000256" key="1">
    <source>
        <dbReference type="SAM" id="SignalP"/>
    </source>
</evidence>
<dbReference type="Pfam" id="PF13365">
    <property type="entry name" value="Trypsin_2"/>
    <property type="match status" value="1"/>
</dbReference>
<protein>
    <submittedName>
        <fullName evidence="2">Serine protease</fullName>
    </submittedName>
</protein>
<dbReference type="Proteomes" id="UP001528823">
    <property type="component" value="Unassembled WGS sequence"/>
</dbReference>
<keyword evidence="1" id="KW-0732">Signal</keyword>
<dbReference type="InterPro" id="IPR001940">
    <property type="entry name" value="Peptidase_S1C"/>
</dbReference>
<accession>A0ABT5UBM2</accession>
<comment type="caution">
    <text evidence="2">The sequence shown here is derived from an EMBL/GenBank/DDBJ whole genome shotgun (WGS) entry which is preliminary data.</text>
</comment>
<keyword evidence="3" id="KW-1185">Reference proteome</keyword>
<dbReference type="PRINTS" id="PR00834">
    <property type="entry name" value="PROTEASES2C"/>
</dbReference>
<dbReference type="SUPFAM" id="SSF50494">
    <property type="entry name" value="Trypsin-like serine proteases"/>
    <property type="match status" value="1"/>
</dbReference>
<dbReference type="GO" id="GO:0008233">
    <property type="term" value="F:peptidase activity"/>
    <property type="evidence" value="ECO:0007669"/>
    <property type="project" value="UniProtKB-KW"/>
</dbReference>